<dbReference type="Proteomes" id="UP000605992">
    <property type="component" value="Unassembled WGS sequence"/>
</dbReference>
<organism evidence="1 2">
    <name type="scientific">Planotetraspora thailandica</name>
    <dbReference type="NCBI Taxonomy" id="487172"/>
    <lineage>
        <taxon>Bacteria</taxon>
        <taxon>Bacillati</taxon>
        <taxon>Actinomycetota</taxon>
        <taxon>Actinomycetes</taxon>
        <taxon>Streptosporangiales</taxon>
        <taxon>Streptosporangiaceae</taxon>
        <taxon>Planotetraspora</taxon>
    </lineage>
</organism>
<dbReference type="EMBL" id="BOOR01000017">
    <property type="protein sequence ID" value="GII54344.1"/>
    <property type="molecule type" value="Genomic_DNA"/>
</dbReference>
<dbReference type="AlphaFoldDB" id="A0A8J3V5F5"/>
<name>A0A8J3V5F5_9ACTN</name>
<sequence length="143" mass="14066">MGLAVGGWLLFAGGGSPPEPVSHVAAADRACLLGSSAGVHSPAWTALQDMAQRSGGKLIVQRFALPPKADPAAYVGTLVGLHCRTVVADGDEAAAAVATAPKTGKDAGVRFVVVAGHRVAGAAYLPPGGVSAAALEGVLEPHG</sequence>
<proteinExistence type="predicted"/>
<protein>
    <submittedName>
        <fullName evidence="1">Uncharacterized protein</fullName>
    </submittedName>
</protein>
<reference evidence="1" key="1">
    <citation type="submission" date="2021-01" db="EMBL/GenBank/DDBJ databases">
        <title>Whole genome shotgun sequence of Planotetraspora thailandica NBRC 104271.</title>
        <authorList>
            <person name="Komaki H."/>
            <person name="Tamura T."/>
        </authorList>
    </citation>
    <scope>NUCLEOTIDE SEQUENCE</scope>
    <source>
        <strain evidence="1">NBRC 104271</strain>
    </source>
</reference>
<keyword evidence="2" id="KW-1185">Reference proteome</keyword>
<evidence type="ECO:0000313" key="1">
    <source>
        <dbReference type="EMBL" id="GII54344.1"/>
    </source>
</evidence>
<gene>
    <name evidence="1" type="ORF">Pth03_27330</name>
</gene>
<evidence type="ECO:0000313" key="2">
    <source>
        <dbReference type="Proteomes" id="UP000605992"/>
    </source>
</evidence>
<comment type="caution">
    <text evidence="1">The sequence shown here is derived from an EMBL/GenBank/DDBJ whole genome shotgun (WGS) entry which is preliminary data.</text>
</comment>
<accession>A0A8J3V5F5</accession>